<gene>
    <name evidence="8" type="primary">LOC109468248</name>
</gene>
<dbReference type="Proteomes" id="UP000515135">
    <property type="component" value="Unplaced"/>
</dbReference>
<dbReference type="CDD" id="cd00041">
    <property type="entry name" value="CUB"/>
    <property type="match status" value="2"/>
</dbReference>
<dbReference type="InterPro" id="IPR036055">
    <property type="entry name" value="LDL_receptor-like_sf"/>
</dbReference>
<dbReference type="FunFam" id="2.60.120.290:FF:000001">
    <property type="entry name" value="CUB and sushi domain-containing protein 3 isoform X1"/>
    <property type="match status" value="1"/>
</dbReference>
<accession>A0A6P4YJY8</accession>
<dbReference type="InterPro" id="IPR035976">
    <property type="entry name" value="Sushi/SCR/CCP_sf"/>
</dbReference>
<name>A0A6P4YJY8_BRABE</name>
<dbReference type="FunFam" id="4.10.400.10:FF:000164">
    <property type="entry name" value="Basement membrane-specific heparan sulfate proteoglycan core protein-like Protein"/>
    <property type="match status" value="1"/>
</dbReference>
<dbReference type="SMART" id="SM00192">
    <property type="entry name" value="LDLa"/>
    <property type="match status" value="5"/>
</dbReference>
<evidence type="ECO:0000313" key="7">
    <source>
        <dbReference type="Proteomes" id="UP000515135"/>
    </source>
</evidence>
<sequence length="906" mass="100446">MRWFVGVILLASAWHHLPTGQAQEHGECGGLVTQQSSGFIDSPNYPGQYGNNMYCVWTIEVDSGDVVKLTPVSFRIEAVYDWLHVYDNETLLGQYSGQFFPPEVVSTSSIIHLVLITDESFTEEGFRIHFEVLTLNMSSSGCPDPGVPENGYRDGENFTAGSVVTFGCHDGFILTGQERIMFSWMISVDPGKVVVLEFVEFNIQYEPRCRHDWFSVQDIPYINRKRYQRINHLSGDTGTFSSMNYPSSPYSNTVYQQWNITVSAHRHVKLMFTEFDVDETQSCYGDQVVVHDPEFSTLVAMCGTCLPMPRISTGNSLFVIFMTDFVIRRARFSARYEAVKDRSEPSVPDVLEPNWLWISDVRIKQISVSSSTNQVWALDEDGRPLRRTGITQTVPQGIDSKTPEGKSWQVVGATNMKEVSVSSRTGQLWAVELSVKSDWEAMEGCAVSVSVGRAGVWIVVNTEGEVYHRVGTFFNETSRGEAWVHVPGITLQQVAVGDGVVWGVDSSHRAAVKVLPGSVNGEVCQVGLKGHSMCSAIQKENRLCAEDEVICPQSGRCIPECSVCDGVVDCGDGDDTDERNCWFAACPEKHRRLCGGDVGCYSPSRVCDGERNCGQSKVDEHNCFDSCSDYSRRYEFLKRDVLQCLDLSGCVHMKNVCDGQQDCSDGSDETDCEKVCALHGSFGDIAYWKCRNSSGCVKGEFLCNGILDCADGSDEENCGLPYSCTGVYDWQCPGENTCLSGAKQVCNTRIECANGENEKHCDDFCESIGGLRCECGQLTKCHLPKDRCDGRPMCYVPGSPYDCADDEENCEEYCNDNGGFFCGETNECRESHIVCDGHPDCTFFRFGGYIPPPDELGCVLRVRTRTATKQLYSFDPHMLDTPKAHGGIFQGQPAVPRASPVELSCC</sequence>
<evidence type="ECO:0000313" key="8">
    <source>
        <dbReference type="RefSeq" id="XP_019622064.1"/>
    </source>
</evidence>
<dbReference type="PROSITE" id="PS01180">
    <property type="entry name" value="CUB"/>
    <property type="match status" value="2"/>
</dbReference>
<dbReference type="InterPro" id="IPR002172">
    <property type="entry name" value="LDrepeatLR_classA_rpt"/>
</dbReference>
<evidence type="ECO:0000259" key="6">
    <source>
        <dbReference type="PROSITE" id="PS01180"/>
    </source>
</evidence>
<dbReference type="InterPro" id="IPR000859">
    <property type="entry name" value="CUB_dom"/>
</dbReference>
<keyword evidence="2 4" id="KW-1015">Disulfide bond</keyword>
<dbReference type="InterPro" id="IPR000436">
    <property type="entry name" value="Sushi_SCR_CCP_dom"/>
</dbReference>
<keyword evidence="7" id="KW-1185">Reference proteome</keyword>
<dbReference type="GeneID" id="109468248"/>
<organism evidence="7 8">
    <name type="scientific">Branchiostoma belcheri</name>
    <name type="common">Amphioxus</name>
    <dbReference type="NCBI Taxonomy" id="7741"/>
    <lineage>
        <taxon>Eukaryota</taxon>
        <taxon>Metazoa</taxon>
        <taxon>Chordata</taxon>
        <taxon>Cephalochordata</taxon>
        <taxon>Leptocardii</taxon>
        <taxon>Amphioxiformes</taxon>
        <taxon>Branchiostomatidae</taxon>
        <taxon>Branchiostoma</taxon>
    </lineage>
</organism>
<evidence type="ECO:0000256" key="4">
    <source>
        <dbReference type="PROSITE-ProRule" id="PRU00124"/>
    </source>
</evidence>
<feature type="disulfide bond" evidence="4">
    <location>
        <begin position="746"/>
        <end position="761"/>
    </location>
</feature>
<dbReference type="CDD" id="cd00112">
    <property type="entry name" value="LDLa"/>
    <property type="match status" value="3"/>
</dbReference>
<dbReference type="AlphaFoldDB" id="A0A6P4YJY8"/>
<dbReference type="PRINTS" id="PR00261">
    <property type="entry name" value="LDLRECEPTOR"/>
</dbReference>
<dbReference type="InterPro" id="IPR006624">
    <property type="entry name" value="Beta-propeller_rpt_TECPR"/>
</dbReference>
<dbReference type="Pfam" id="PF19193">
    <property type="entry name" value="Tectonin"/>
    <property type="match status" value="1"/>
</dbReference>
<dbReference type="PANTHER" id="PTHR24251:SF52">
    <property type="entry name" value="CUB DOMAIN-CONTAINING PROTEIN"/>
    <property type="match status" value="1"/>
</dbReference>
<dbReference type="Pfam" id="PF00057">
    <property type="entry name" value="Ldl_recept_a"/>
    <property type="match status" value="2"/>
</dbReference>
<feature type="disulfide bond" evidence="3">
    <location>
        <begin position="28"/>
        <end position="55"/>
    </location>
</feature>
<keyword evidence="1" id="KW-0677">Repeat</keyword>
<protein>
    <submittedName>
        <fullName evidence="8">LOW QUALITY PROTEIN: uncharacterized protein LOC109468248</fullName>
    </submittedName>
</protein>
<dbReference type="InterPro" id="IPR035914">
    <property type="entry name" value="Sperma_CUB_dom_sf"/>
</dbReference>
<dbReference type="RefSeq" id="XP_019622064.1">
    <property type="nucleotide sequence ID" value="XM_019766505.1"/>
</dbReference>
<evidence type="ECO:0000256" key="1">
    <source>
        <dbReference type="ARBA" id="ARBA00022737"/>
    </source>
</evidence>
<keyword evidence="5" id="KW-0732">Signal</keyword>
<proteinExistence type="predicted"/>
<dbReference type="SMART" id="SM00706">
    <property type="entry name" value="TECPR"/>
    <property type="match status" value="3"/>
</dbReference>
<evidence type="ECO:0000256" key="5">
    <source>
        <dbReference type="SAM" id="SignalP"/>
    </source>
</evidence>
<feature type="signal peptide" evidence="5">
    <location>
        <begin position="1"/>
        <end position="22"/>
    </location>
</feature>
<dbReference type="Gene3D" id="2.10.70.10">
    <property type="entry name" value="Complement Module, domain 1"/>
    <property type="match status" value="1"/>
</dbReference>
<dbReference type="OrthoDB" id="5804959at2759"/>
<dbReference type="PROSITE" id="PS50068">
    <property type="entry name" value="LDLRA_2"/>
    <property type="match status" value="4"/>
</dbReference>
<dbReference type="Gene3D" id="2.60.120.290">
    <property type="entry name" value="Spermadhesin, CUB domain"/>
    <property type="match status" value="2"/>
</dbReference>
<feature type="domain" description="CUB" evidence="6">
    <location>
        <begin position="209"/>
        <end position="339"/>
    </location>
</feature>
<feature type="chain" id="PRO_5027581631" evidence="5">
    <location>
        <begin position="23"/>
        <end position="906"/>
    </location>
</feature>
<dbReference type="SUPFAM" id="SSF57424">
    <property type="entry name" value="LDL receptor-like module"/>
    <property type="match status" value="3"/>
</dbReference>
<dbReference type="KEGG" id="bbel:109468248"/>
<feature type="disulfide bond" evidence="4">
    <location>
        <begin position="657"/>
        <end position="672"/>
    </location>
</feature>
<comment type="caution">
    <text evidence="4">Lacks conserved residue(s) required for the propagation of feature annotation.</text>
</comment>
<feature type="domain" description="CUB" evidence="6">
    <location>
        <begin position="28"/>
        <end position="133"/>
    </location>
</feature>
<dbReference type="InterPro" id="IPR023415">
    <property type="entry name" value="LDLR_class-A_CS"/>
</dbReference>
<dbReference type="PROSITE" id="PS01209">
    <property type="entry name" value="LDLRA_1"/>
    <property type="match status" value="2"/>
</dbReference>
<dbReference type="SUPFAM" id="SSF57535">
    <property type="entry name" value="Complement control module/SCR domain"/>
    <property type="match status" value="1"/>
</dbReference>
<dbReference type="CDD" id="cd00033">
    <property type="entry name" value="CCP"/>
    <property type="match status" value="1"/>
</dbReference>
<evidence type="ECO:0000256" key="2">
    <source>
        <dbReference type="ARBA" id="ARBA00023157"/>
    </source>
</evidence>
<dbReference type="PANTHER" id="PTHR24251">
    <property type="entry name" value="OVOCHYMASE-RELATED"/>
    <property type="match status" value="1"/>
</dbReference>
<dbReference type="Gene3D" id="4.10.400.10">
    <property type="entry name" value="Low-density Lipoprotein Receptor"/>
    <property type="match status" value="3"/>
</dbReference>
<reference evidence="8" key="1">
    <citation type="submission" date="2025-08" db="UniProtKB">
        <authorList>
            <consortium name="RefSeq"/>
        </authorList>
    </citation>
    <scope>IDENTIFICATION</scope>
    <source>
        <tissue evidence="8">Gonad</tissue>
    </source>
</reference>
<evidence type="ECO:0000256" key="3">
    <source>
        <dbReference type="PROSITE-ProRule" id="PRU00059"/>
    </source>
</evidence>
<dbReference type="Pfam" id="PF00431">
    <property type="entry name" value="CUB"/>
    <property type="match status" value="2"/>
</dbReference>
<dbReference type="SMART" id="SM00042">
    <property type="entry name" value="CUB"/>
    <property type="match status" value="2"/>
</dbReference>
<dbReference type="SUPFAM" id="SSF49854">
    <property type="entry name" value="Spermadhesin, CUB domain"/>
    <property type="match status" value="3"/>
</dbReference>
<dbReference type="Pfam" id="PF06462">
    <property type="entry name" value="Hyd_WA"/>
    <property type="match status" value="1"/>
</dbReference>
<feature type="disulfide bond" evidence="4">
    <location>
        <begin position="703"/>
        <end position="718"/>
    </location>
</feature>